<dbReference type="Gene3D" id="1.10.340.70">
    <property type="match status" value="1"/>
</dbReference>
<dbReference type="InterPro" id="IPR036397">
    <property type="entry name" value="RNaseH_sf"/>
</dbReference>
<feature type="domain" description="Integrase zinc-binding" evidence="2">
    <location>
        <begin position="65"/>
        <end position="107"/>
    </location>
</feature>
<sequence length="190" mass="21038">MEAVRSNNWCSLQHPASFCTAEATATLQALFHVRHELSVSEDESLPRGSCLVLSACLGHRAVLFAHSAHQVIVKSKNRLQRKVWFPGLDQQTEDVIKGCLVCQASRAPDPPAPVITEEGTTAPWQRVSTDFGSLPDMTYMLVVMVDYSRYPEVELVPSTAAHVGILKMENLMANYGLFGELRTDNRPSIQ</sequence>
<dbReference type="Proteomes" id="UP001066276">
    <property type="component" value="Chromosome 7"/>
</dbReference>
<reference evidence="3" key="1">
    <citation type="journal article" date="2022" name="bioRxiv">
        <title>Sequencing and chromosome-scale assembly of the giantPleurodeles waltlgenome.</title>
        <authorList>
            <person name="Brown T."/>
            <person name="Elewa A."/>
            <person name="Iarovenko S."/>
            <person name="Subramanian E."/>
            <person name="Araus A.J."/>
            <person name="Petzold A."/>
            <person name="Susuki M."/>
            <person name="Suzuki K.-i.T."/>
            <person name="Hayashi T."/>
            <person name="Toyoda A."/>
            <person name="Oliveira C."/>
            <person name="Osipova E."/>
            <person name="Leigh N.D."/>
            <person name="Simon A."/>
            <person name="Yun M.H."/>
        </authorList>
    </citation>
    <scope>NUCLEOTIDE SEQUENCE</scope>
    <source>
        <strain evidence="3">20211129_DDA</strain>
        <tissue evidence="3">Liver</tissue>
    </source>
</reference>
<dbReference type="InterPro" id="IPR012337">
    <property type="entry name" value="RNaseH-like_sf"/>
</dbReference>
<dbReference type="PANTHER" id="PTHR37984">
    <property type="entry name" value="PROTEIN CBG26694"/>
    <property type="match status" value="1"/>
</dbReference>
<organism evidence="3 4">
    <name type="scientific">Pleurodeles waltl</name>
    <name type="common">Iberian ribbed newt</name>
    <dbReference type="NCBI Taxonomy" id="8319"/>
    <lineage>
        <taxon>Eukaryota</taxon>
        <taxon>Metazoa</taxon>
        <taxon>Chordata</taxon>
        <taxon>Craniata</taxon>
        <taxon>Vertebrata</taxon>
        <taxon>Euteleostomi</taxon>
        <taxon>Amphibia</taxon>
        <taxon>Batrachia</taxon>
        <taxon>Caudata</taxon>
        <taxon>Salamandroidea</taxon>
        <taxon>Salamandridae</taxon>
        <taxon>Pleurodelinae</taxon>
        <taxon>Pleurodeles</taxon>
    </lineage>
</organism>
<protein>
    <recommendedName>
        <fullName evidence="1">Gypsy retrotransposon integrase-like protein 1</fullName>
    </recommendedName>
</protein>
<accession>A0AAV7PTE5</accession>
<evidence type="ECO:0000256" key="1">
    <source>
        <dbReference type="ARBA" id="ARBA00039658"/>
    </source>
</evidence>
<proteinExistence type="predicted"/>
<dbReference type="PANTHER" id="PTHR37984:SF11">
    <property type="entry name" value="INTEGRASE CATALYTIC DOMAIN-CONTAINING PROTEIN"/>
    <property type="match status" value="1"/>
</dbReference>
<evidence type="ECO:0000259" key="2">
    <source>
        <dbReference type="Pfam" id="PF17921"/>
    </source>
</evidence>
<dbReference type="Pfam" id="PF17921">
    <property type="entry name" value="Integrase_H2C2"/>
    <property type="match status" value="1"/>
</dbReference>
<name>A0AAV7PTE5_PLEWA</name>
<dbReference type="InterPro" id="IPR050951">
    <property type="entry name" value="Retrovirus_Pol_polyprotein"/>
</dbReference>
<dbReference type="Gene3D" id="3.30.420.10">
    <property type="entry name" value="Ribonuclease H-like superfamily/Ribonuclease H"/>
    <property type="match status" value="1"/>
</dbReference>
<gene>
    <name evidence="3" type="ORF">NDU88_009783</name>
</gene>
<keyword evidence="4" id="KW-1185">Reference proteome</keyword>
<comment type="caution">
    <text evidence="3">The sequence shown here is derived from an EMBL/GenBank/DDBJ whole genome shotgun (WGS) entry which is preliminary data.</text>
</comment>
<evidence type="ECO:0000313" key="3">
    <source>
        <dbReference type="EMBL" id="KAJ1131446.1"/>
    </source>
</evidence>
<evidence type="ECO:0000313" key="4">
    <source>
        <dbReference type="Proteomes" id="UP001066276"/>
    </source>
</evidence>
<dbReference type="SUPFAM" id="SSF53098">
    <property type="entry name" value="Ribonuclease H-like"/>
    <property type="match status" value="1"/>
</dbReference>
<dbReference type="AlphaFoldDB" id="A0AAV7PTE5"/>
<dbReference type="GO" id="GO:0003676">
    <property type="term" value="F:nucleic acid binding"/>
    <property type="evidence" value="ECO:0007669"/>
    <property type="project" value="InterPro"/>
</dbReference>
<dbReference type="InterPro" id="IPR041588">
    <property type="entry name" value="Integrase_H2C2"/>
</dbReference>
<dbReference type="EMBL" id="JANPWB010000011">
    <property type="protein sequence ID" value="KAJ1131446.1"/>
    <property type="molecule type" value="Genomic_DNA"/>
</dbReference>